<organism evidence="2 3">
    <name type="scientific">Brassica carinata</name>
    <name type="common">Ethiopian mustard</name>
    <name type="synonym">Abyssinian cabbage</name>
    <dbReference type="NCBI Taxonomy" id="52824"/>
    <lineage>
        <taxon>Eukaryota</taxon>
        <taxon>Viridiplantae</taxon>
        <taxon>Streptophyta</taxon>
        <taxon>Embryophyta</taxon>
        <taxon>Tracheophyta</taxon>
        <taxon>Spermatophyta</taxon>
        <taxon>Magnoliopsida</taxon>
        <taxon>eudicotyledons</taxon>
        <taxon>Gunneridae</taxon>
        <taxon>Pentapetalae</taxon>
        <taxon>rosids</taxon>
        <taxon>malvids</taxon>
        <taxon>Brassicales</taxon>
        <taxon>Brassicaceae</taxon>
        <taxon>Brassiceae</taxon>
        <taxon>Brassica</taxon>
    </lineage>
</organism>
<name>A0A8X7WNK2_BRACI</name>
<proteinExistence type="predicted"/>
<dbReference type="Pfam" id="PF04889">
    <property type="entry name" value="Cwf_Cwc_15"/>
    <property type="match status" value="1"/>
</dbReference>
<evidence type="ECO:0000313" key="3">
    <source>
        <dbReference type="Proteomes" id="UP000886595"/>
    </source>
</evidence>
<accession>A0A8X7WNK2</accession>
<protein>
    <submittedName>
        <fullName evidence="2">Uncharacterized protein</fullName>
    </submittedName>
</protein>
<feature type="compositionally biased region" description="Polar residues" evidence="1">
    <location>
        <begin position="56"/>
        <end position="65"/>
    </location>
</feature>
<feature type="compositionally biased region" description="Polar residues" evidence="1">
    <location>
        <begin position="103"/>
        <end position="113"/>
    </location>
</feature>
<keyword evidence="3" id="KW-1185">Reference proteome</keyword>
<gene>
    <name evidence="2" type="ORF">Bca52824_002558</name>
</gene>
<feature type="compositionally biased region" description="Acidic residues" evidence="1">
    <location>
        <begin position="150"/>
        <end position="170"/>
    </location>
</feature>
<dbReference type="AlphaFoldDB" id="A0A8X7WNK2"/>
<dbReference type="InterPro" id="IPR006973">
    <property type="entry name" value="Cwf_Cwc_15"/>
</dbReference>
<dbReference type="GO" id="GO:0005681">
    <property type="term" value="C:spliceosomal complex"/>
    <property type="evidence" value="ECO:0007669"/>
    <property type="project" value="InterPro"/>
</dbReference>
<comment type="caution">
    <text evidence="2">The sequence shown here is derived from an EMBL/GenBank/DDBJ whole genome shotgun (WGS) entry which is preliminary data.</text>
</comment>
<feature type="region of interest" description="Disordered" evidence="1">
    <location>
        <begin position="1"/>
        <end position="170"/>
    </location>
</feature>
<reference evidence="2 3" key="1">
    <citation type="submission" date="2020-02" db="EMBL/GenBank/DDBJ databases">
        <authorList>
            <person name="Ma Q."/>
            <person name="Huang Y."/>
            <person name="Song X."/>
            <person name="Pei D."/>
        </authorList>
    </citation>
    <scope>NUCLEOTIDE SEQUENCE [LARGE SCALE GENOMIC DNA]</scope>
    <source>
        <strain evidence="2">Sxm20200214</strain>
        <tissue evidence="2">Leaf</tissue>
    </source>
</reference>
<dbReference type="EMBL" id="JAAMPC010000001">
    <property type="protein sequence ID" value="KAG2331378.1"/>
    <property type="molecule type" value="Genomic_DNA"/>
</dbReference>
<feature type="compositionally biased region" description="Basic and acidic residues" evidence="1">
    <location>
        <begin position="123"/>
        <end position="132"/>
    </location>
</feature>
<dbReference type="GO" id="GO:0000398">
    <property type="term" value="P:mRNA splicing, via spliceosome"/>
    <property type="evidence" value="ECO:0007669"/>
    <property type="project" value="InterPro"/>
</dbReference>
<evidence type="ECO:0000313" key="2">
    <source>
        <dbReference type="EMBL" id="KAG2331378.1"/>
    </source>
</evidence>
<dbReference type="Proteomes" id="UP000886595">
    <property type="component" value="Unassembled WGS sequence"/>
</dbReference>
<sequence length="197" mass="22521">MGINFSCIPQPTTRLRGNHRRSSPDRSELREGPPRHRERPLLQPPKPTATIDRNCESSAQSQGLSIFQIWSPDSKSMSKEKMTCTTPQKPTSPQKQHHVSAPELQSQPNTSGLSHFASRKTCRKVELETESKARRRESRNRGFNNSDVDIISDDDNSDDESDDEEDDTEALMDELDQIIKERVVERLRKIIITKWLG</sequence>
<feature type="compositionally biased region" description="Basic and acidic residues" evidence="1">
    <location>
        <begin position="22"/>
        <end position="35"/>
    </location>
</feature>
<feature type="compositionally biased region" description="Polar residues" evidence="1">
    <location>
        <begin position="83"/>
        <end position="94"/>
    </location>
</feature>
<evidence type="ECO:0000256" key="1">
    <source>
        <dbReference type="SAM" id="MobiDB-lite"/>
    </source>
</evidence>